<dbReference type="PROSITE" id="PS50112">
    <property type="entry name" value="PAS"/>
    <property type="match status" value="3"/>
</dbReference>
<organism evidence="10 11">
    <name type="scientific">Mucilaginibacter gossypiicola</name>
    <dbReference type="NCBI Taxonomy" id="551995"/>
    <lineage>
        <taxon>Bacteria</taxon>
        <taxon>Pseudomonadati</taxon>
        <taxon>Bacteroidota</taxon>
        <taxon>Sphingobacteriia</taxon>
        <taxon>Sphingobacteriales</taxon>
        <taxon>Sphingobacteriaceae</taxon>
        <taxon>Mucilaginibacter</taxon>
    </lineage>
</organism>
<evidence type="ECO:0000256" key="2">
    <source>
        <dbReference type="ARBA" id="ARBA00012438"/>
    </source>
</evidence>
<dbReference type="PROSITE" id="PS50113">
    <property type="entry name" value="PAC"/>
    <property type="match status" value="2"/>
</dbReference>
<dbReference type="Pfam" id="PF00512">
    <property type="entry name" value="HisKA"/>
    <property type="match status" value="1"/>
</dbReference>
<dbReference type="InterPro" id="IPR000700">
    <property type="entry name" value="PAS-assoc_C"/>
</dbReference>
<sequence length="772" mass="90741">MRKKGAFGIAFAYLLIGLLWIMFSDRLLFYFKSLLSPDQYLWLSLGKGCLFVTVTAIALYFLIRSEDRKLKQSEKQYRSMYQSNPNPMWIYEPGTLRFVSVNDAAMAVYGYSAEEFRQLTILDIRPVEDRESVIASVERLENKINDSGSWRHIKKDGQIINVNITSHKIRFNNKPHIMVMVRDMTERVEFEQVLEKVNRELLEEKHKLSETQLLSRVAGWEFYPKDNKLIWSDEVYRIAGLNRDDSREAFDIYVQHIFPEDRPMMINALQELIINGKQLDVTHRITALDGTTRYIRQLARVESSPGQELKITGSLQDITELKQLELERNRYLYSFEHTLNSITDCFFELDSQMNIMRVNDTFRELVKTESSHIIGTSIFELFPKSENKFYPVYQKALEERVIVRHEDYSVILQRWLRMAAYPTDEGVAVYFSDITEDRLKDERLKEAVERYELVAQATRDVVYDLDIVENKLIYNTSLTHLVQIPHEEISYELEWWRSLIHPDDIEEVVSSQERISRAGLTNWECEYRLNCGKGEYKYVMDQGYFVYNSQKQPIRLIGAVRDIDALKRSTQENKRLAGIIKQVDNMVLITDDLRRVQWVNNAFAEQTGYLLDEVRNKTPADFLGGPNHPGFETIIRRQEAREAFGIDTVIYTKKGTPVWVSAQLTPAYNEDNAFQGYIIVCQDITYRKEKEEEINRQNRLLREVAWMSSHEIRRPVATMLGLVNLLDMTEDENEQREIFSKLRECAREMDSMVHEINHRIETEKALQIERDL</sequence>
<dbReference type="NCBIfam" id="TIGR00229">
    <property type="entry name" value="sensory_box"/>
    <property type="match status" value="2"/>
</dbReference>
<proteinExistence type="predicted"/>
<evidence type="ECO:0000256" key="5">
    <source>
        <dbReference type="ARBA" id="ARBA00022777"/>
    </source>
</evidence>
<evidence type="ECO:0000313" key="11">
    <source>
        <dbReference type="Proteomes" id="UP000198942"/>
    </source>
</evidence>
<dbReference type="OrthoDB" id="6231665at2"/>
<protein>
    <recommendedName>
        <fullName evidence="2">histidine kinase</fullName>
        <ecNumber evidence="2">2.7.13.3</ecNumber>
    </recommendedName>
</protein>
<dbReference type="CDD" id="cd00130">
    <property type="entry name" value="PAS"/>
    <property type="match status" value="2"/>
</dbReference>
<evidence type="ECO:0000313" key="10">
    <source>
        <dbReference type="EMBL" id="SEN93426.1"/>
    </source>
</evidence>
<evidence type="ECO:0000256" key="7">
    <source>
        <dbReference type="SAM" id="Phobius"/>
    </source>
</evidence>
<dbReference type="Pfam" id="PF13426">
    <property type="entry name" value="PAS_9"/>
    <property type="match status" value="1"/>
</dbReference>
<feature type="domain" description="PAC" evidence="9">
    <location>
        <begin position="279"/>
        <end position="330"/>
    </location>
</feature>
<dbReference type="InterPro" id="IPR035965">
    <property type="entry name" value="PAS-like_dom_sf"/>
</dbReference>
<dbReference type="InterPro" id="IPR000014">
    <property type="entry name" value="PAS"/>
</dbReference>
<evidence type="ECO:0000256" key="1">
    <source>
        <dbReference type="ARBA" id="ARBA00000085"/>
    </source>
</evidence>
<dbReference type="Proteomes" id="UP000198942">
    <property type="component" value="Unassembled WGS sequence"/>
</dbReference>
<dbReference type="SUPFAM" id="SSF47384">
    <property type="entry name" value="Homodimeric domain of signal transducing histidine kinase"/>
    <property type="match status" value="1"/>
</dbReference>
<dbReference type="AlphaFoldDB" id="A0A1H8KLG9"/>
<feature type="domain" description="PAS" evidence="8">
    <location>
        <begin position="335"/>
        <end position="400"/>
    </location>
</feature>
<accession>A0A1H8KLG9</accession>
<keyword evidence="11" id="KW-1185">Reference proteome</keyword>
<dbReference type="InterPro" id="IPR013655">
    <property type="entry name" value="PAS_fold_3"/>
</dbReference>
<dbReference type="PANTHER" id="PTHR43304:SF1">
    <property type="entry name" value="PAC DOMAIN-CONTAINING PROTEIN"/>
    <property type="match status" value="1"/>
</dbReference>
<evidence type="ECO:0000256" key="3">
    <source>
        <dbReference type="ARBA" id="ARBA00022553"/>
    </source>
</evidence>
<dbReference type="STRING" id="551995.SAMN05192574_104656"/>
<dbReference type="SUPFAM" id="SSF55785">
    <property type="entry name" value="PYP-like sensor domain (PAS domain)"/>
    <property type="match status" value="5"/>
</dbReference>
<dbReference type="Gene3D" id="1.10.287.130">
    <property type="match status" value="1"/>
</dbReference>
<keyword evidence="4" id="KW-0808">Transferase</keyword>
<dbReference type="GO" id="GO:0000155">
    <property type="term" value="F:phosphorelay sensor kinase activity"/>
    <property type="evidence" value="ECO:0007669"/>
    <property type="project" value="InterPro"/>
</dbReference>
<dbReference type="InterPro" id="IPR036097">
    <property type="entry name" value="HisK_dim/P_sf"/>
</dbReference>
<feature type="domain" description="PAS" evidence="8">
    <location>
        <begin position="572"/>
        <end position="618"/>
    </location>
</feature>
<dbReference type="PANTHER" id="PTHR43304">
    <property type="entry name" value="PHYTOCHROME-LIKE PROTEIN CPH1"/>
    <property type="match status" value="1"/>
</dbReference>
<keyword evidence="7" id="KW-0472">Membrane</keyword>
<dbReference type="CDD" id="cd00082">
    <property type="entry name" value="HisKA"/>
    <property type="match status" value="1"/>
</dbReference>
<dbReference type="InterPro" id="IPR003661">
    <property type="entry name" value="HisK_dim/P_dom"/>
</dbReference>
<keyword evidence="6" id="KW-0175">Coiled coil</keyword>
<evidence type="ECO:0000256" key="6">
    <source>
        <dbReference type="SAM" id="Coils"/>
    </source>
</evidence>
<dbReference type="RefSeq" id="WP_091211705.1">
    <property type="nucleotide sequence ID" value="NZ_FOCL01000004.1"/>
</dbReference>
<dbReference type="SMART" id="SM00388">
    <property type="entry name" value="HisKA"/>
    <property type="match status" value="1"/>
</dbReference>
<evidence type="ECO:0000259" key="9">
    <source>
        <dbReference type="PROSITE" id="PS50113"/>
    </source>
</evidence>
<dbReference type="Pfam" id="PF08447">
    <property type="entry name" value="PAS_3"/>
    <property type="match status" value="2"/>
</dbReference>
<feature type="transmembrane region" description="Helical" evidence="7">
    <location>
        <begin position="41"/>
        <end position="63"/>
    </location>
</feature>
<feature type="domain" description="PAS" evidence="8">
    <location>
        <begin position="73"/>
        <end position="147"/>
    </location>
</feature>
<dbReference type="InterPro" id="IPR013656">
    <property type="entry name" value="PAS_4"/>
</dbReference>
<feature type="transmembrane region" description="Helical" evidence="7">
    <location>
        <begin position="7"/>
        <end position="29"/>
    </location>
</feature>
<name>A0A1H8KLG9_9SPHI</name>
<evidence type="ECO:0000259" key="8">
    <source>
        <dbReference type="PROSITE" id="PS50112"/>
    </source>
</evidence>
<reference evidence="11" key="1">
    <citation type="submission" date="2016-10" db="EMBL/GenBank/DDBJ databases">
        <authorList>
            <person name="Varghese N."/>
            <person name="Submissions S."/>
        </authorList>
    </citation>
    <scope>NUCLEOTIDE SEQUENCE [LARGE SCALE GENOMIC DNA]</scope>
    <source>
        <strain evidence="11">Gh-48</strain>
    </source>
</reference>
<keyword evidence="5" id="KW-0418">Kinase</keyword>
<keyword evidence="3" id="KW-0597">Phosphoprotein</keyword>
<keyword evidence="7" id="KW-1133">Transmembrane helix</keyword>
<gene>
    <name evidence="10" type="ORF">SAMN05192574_104656</name>
</gene>
<dbReference type="Gene3D" id="3.30.450.20">
    <property type="entry name" value="PAS domain"/>
    <property type="match status" value="5"/>
</dbReference>
<keyword evidence="7" id="KW-0812">Transmembrane</keyword>
<dbReference type="InterPro" id="IPR001610">
    <property type="entry name" value="PAC"/>
</dbReference>
<dbReference type="SMART" id="SM00086">
    <property type="entry name" value="PAC"/>
    <property type="match status" value="4"/>
</dbReference>
<feature type="coiled-coil region" evidence="6">
    <location>
        <begin position="187"/>
        <end position="214"/>
    </location>
</feature>
<dbReference type="SMART" id="SM00091">
    <property type="entry name" value="PAS"/>
    <property type="match status" value="4"/>
</dbReference>
<comment type="catalytic activity">
    <reaction evidence="1">
        <text>ATP + protein L-histidine = ADP + protein N-phospho-L-histidine.</text>
        <dbReference type="EC" id="2.7.13.3"/>
    </reaction>
</comment>
<dbReference type="InterPro" id="IPR052162">
    <property type="entry name" value="Sensor_kinase/Photoreceptor"/>
</dbReference>
<dbReference type="Pfam" id="PF08448">
    <property type="entry name" value="PAS_4"/>
    <property type="match status" value="2"/>
</dbReference>
<dbReference type="EMBL" id="FOCL01000004">
    <property type="protein sequence ID" value="SEN93426.1"/>
    <property type="molecule type" value="Genomic_DNA"/>
</dbReference>
<dbReference type="EC" id="2.7.13.3" evidence="2"/>
<dbReference type="Gene3D" id="2.10.70.100">
    <property type="match status" value="1"/>
</dbReference>
<evidence type="ECO:0000256" key="4">
    <source>
        <dbReference type="ARBA" id="ARBA00022679"/>
    </source>
</evidence>
<feature type="domain" description="PAC" evidence="9">
    <location>
        <begin position="644"/>
        <end position="696"/>
    </location>
</feature>